<gene>
    <name evidence="1" type="ORF">A2774_00525</name>
</gene>
<dbReference type="AlphaFoldDB" id="A0A1F7GAD5"/>
<evidence type="ECO:0000313" key="2">
    <source>
        <dbReference type="Proteomes" id="UP000177208"/>
    </source>
</evidence>
<name>A0A1F7GAD5_9BACT</name>
<dbReference type="EMBL" id="MFZG01000033">
    <property type="protein sequence ID" value="OGK15715.1"/>
    <property type="molecule type" value="Genomic_DNA"/>
</dbReference>
<proteinExistence type="predicted"/>
<protein>
    <submittedName>
        <fullName evidence="1">Uncharacterized protein</fullName>
    </submittedName>
</protein>
<reference evidence="1 2" key="1">
    <citation type="journal article" date="2016" name="Nat. Commun.">
        <title>Thousands of microbial genomes shed light on interconnected biogeochemical processes in an aquifer system.</title>
        <authorList>
            <person name="Anantharaman K."/>
            <person name="Brown C.T."/>
            <person name="Hug L.A."/>
            <person name="Sharon I."/>
            <person name="Castelle C.J."/>
            <person name="Probst A.J."/>
            <person name="Thomas B.C."/>
            <person name="Singh A."/>
            <person name="Wilkins M.J."/>
            <person name="Karaoz U."/>
            <person name="Brodie E.L."/>
            <person name="Williams K.H."/>
            <person name="Hubbard S.S."/>
            <person name="Banfield J.F."/>
        </authorList>
    </citation>
    <scope>NUCLEOTIDE SEQUENCE [LARGE SCALE GENOMIC DNA]</scope>
</reference>
<accession>A0A1F7GAD5</accession>
<organism evidence="1 2">
    <name type="scientific">Candidatus Roizmanbacteria bacterium RIFCSPHIGHO2_01_FULL_39_12c</name>
    <dbReference type="NCBI Taxonomy" id="1802031"/>
    <lineage>
        <taxon>Bacteria</taxon>
        <taxon>Candidatus Roizmaniibacteriota</taxon>
    </lineage>
</organism>
<comment type="caution">
    <text evidence="1">The sequence shown here is derived from an EMBL/GenBank/DDBJ whole genome shotgun (WGS) entry which is preliminary data.</text>
</comment>
<sequence>MISIATNTPSTGAEDYEFTQLLKAQEGKSEQDFSLATSLGIVTHLNRATPEPYSYKQVKRWLESGTAIDKIFPEYPYKAESLLKYVQMVVKSRINTAWREWQNNKNQRALDELKQLATDIKQLPDLQKMLGNSSEADILNGVASWGHTKKEI</sequence>
<dbReference type="Proteomes" id="UP000177208">
    <property type="component" value="Unassembled WGS sequence"/>
</dbReference>
<evidence type="ECO:0000313" key="1">
    <source>
        <dbReference type="EMBL" id="OGK15715.1"/>
    </source>
</evidence>